<dbReference type="PANTHER" id="PTHR33198">
    <property type="entry name" value="ANK_REP_REGION DOMAIN-CONTAINING PROTEIN-RELATED"/>
    <property type="match status" value="1"/>
</dbReference>
<dbReference type="VEuPathDB" id="VectorBase:PPAI008236"/>
<dbReference type="InterPro" id="IPR048270">
    <property type="entry name" value="PNMA_C"/>
</dbReference>
<dbReference type="AlphaFoldDB" id="A0A1B0GPV0"/>
<keyword evidence="3" id="KW-1185">Reference proteome</keyword>
<reference evidence="2" key="1">
    <citation type="submission" date="2022-08" db="UniProtKB">
        <authorList>
            <consortium name="EnsemblMetazoa"/>
        </authorList>
    </citation>
    <scope>IDENTIFICATION</scope>
    <source>
        <strain evidence="2">Israel</strain>
    </source>
</reference>
<protein>
    <recommendedName>
        <fullName evidence="1">Paraneoplastic antigen Ma-like C-terminal domain-containing protein</fullName>
    </recommendedName>
</protein>
<name>A0A1B0GPV0_PHLPP</name>
<dbReference type="VEuPathDB" id="VectorBase:PPAPM1_003430"/>
<accession>A0A1B0GPV0</accession>
<dbReference type="Pfam" id="PF14893">
    <property type="entry name" value="PNMA"/>
    <property type="match status" value="1"/>
</dbReference>
<sequence length="127" mass="14711">MPNEQQESGERVSVGAIGSIEKFIPETDQDFEDYLERMGHFFELNNITEDKRKKSAFITLAGPICLKKLKAAIQPALISSKTYKEITEVLKNMFAPKRSVMAERFKFYDRRQKEDENISEFVAELKL</sequence>
<dbReference type="EMBL" id="AJVK01064134">
    <property type="status" value="NOT_ANNOTATED_CDS"/>
    <property type="molecule type" value="Genomic_DNA"/>
</dbReference>
<proteinExistence type="predicted"/>
<feature type="domain" description="Paraneoplastic antigen Ma-like C-terminal" evidence="1">
    <location>
        <begin position="28"/>
        <end position="125"/>
    </location>
</feature>
<dbReference type="EnsemblMetazoa" id="PPAI008236-RA">
    <property type="protein sequence ID" value="PPAI008236-PA"/>
    <property type="gene ID" value="PPAI008236"/>
</dbReference>
<organism evidence="2 3">
    <name type="scientific">Phlebotomus papatasi</name>
    <name type="common">Sandfly</name>
    <dbReference type="NCBI Taxonomy" id="29031"/>
    <lineage>
        <taxon>Eukaryota</taxon>
        <taxon>Metazoa</taxon>
        <taxon>Ecdysozoa</taxon>
        <taxon>Arthropoda</taxon>
        <taxon>Hexapoda</taxon>
        <taxon>Insecta</taxon>
        <taxon>Pterygota</taxon>
        <taxon>Neoptera</taxon>
        <taxon>Endopterygota</taxon>
        <taxon>Diptera</taxon>
        <taxon>Nematocera</taxon>
        <taxon>Psychodoidea</taxon>
        <taxon>Psychodidae</taxon>
        <taxon>Phlebotomus</taxon>
        <taxon>Phlebotomus</taxon>
    </lineage>
</organism>
<evidence type="ECO:0000259" key="1">
    <source>
        <dbReference type="Pfam" id="PF14893"/>
    </source>
</evidence>
<dbReference type="PANTHER" id="PTHR33198:SF19">
    <property type="entry name" value="CCHC-TYPE DOMAIN-CONTAINING PROTEIN"/>
    <property type="match status" value="1"/>
</dbReference>
<dbReference type="Proteomes" id="UP000092462">
    <property type="component" value="Unassembled WGS sequence"/>
</dbReference>
<evidence type="ECO:0000313" key="3">
    <source>
        <dbReference type="Proteomes" id="UP000092462"/>
    </source>
</evidence>
<evidence type="ECO:0000313" key="2">
    <source>
        <dbReference type="EnsemblMetazoa" id="PPAI008236-PA"/>
    </source>
</evidence>